<feature type="transmembrane region" description="Helical" evidence="2">
    <location>
        <begin position="516"/>
        <end position="543"/>
    </location>
</feature>
<feature type="transmembrane region" description="Helical" evidence="2">
    <location>
        <begin position="445"/>
        <end position="464"/>
    </location>
</feature>
<dbReference type="STRING" id="530564.Psta_3577"/>
<dbReference type="SUPFAM" id="SSF82714">
    <property type="entry name" value="Multidrug efflux transporter AcrB TolC docking domain, DN and DC subdomains"/>
    <property type="match status" value="2"/>
</dbReference>
<dbReference type="Gene3D" id="1.20.1640.10">
    <property type="entry name" value="Multidrug efflux transporter AcrB transmembrane domain"/>
    <property type="match status" value="2"/>
</dbReference>
<feature type="transmembrane region" description="Helical" evidence="2">
    <location>
        <begin position="484"/>
        <end position="504"/>
    </location>
</feature>
<keyword evidence="2" id="KW-1133">Transmembrane helix</keyword>
<feature type="transmembrane region" description="Helical" evidence="2">
    <location>
        <begin position="956"/>
        <end position="975"/>
    </location>
</feature>
<gene>
    <name evidence="3" type="ordered locus">Psta_3577</name>
</gene>
<feature type="transmembrane region" description="Helical" evidence="2">
    <location>
        <begin position="608"/>
        <end position="630"/>
    </location>
</feature>
<feature type="transmembrane region" description="Helical" evidence="2">
    <location>
        <begin position="1062"/>
        <end position="1083"/>
    </location>
</feature>
<dbReference type="InterPro" id="IPR027463">
    <property type="entry name" value="AcrB_DN_DC_subdom"/>
</dbReference>
<feature type="transmembrane region" description="Helical" evidence="2">
    <location>
        <begin position="1089"/>
        <end position="1115"/>
    </location>
</feature>
<dbReference type="InterPro" id="IPR001036">
    <property type="entry name" value="Acrflvin-R"/>
</dbReference>
<dbReference type="OrthoDB" id="9757904at2"/>
<dbReference type="HOGENOM" id="CLU_002755_1_2_0"/>
<feature type="region of interest" description="Disordered" evidence="1">
    <location>
        <begin position="1133"/>
        <end position="1177"/>
    </location>
</feature>
<evidence type="ECO:0000256" key="1">
    <source>
        <dbReference type="SAM" id="MobiDB-lite"/>
    </source>
</evidence>
<keyword evidence="2" id="KW-0472">Membrane</keyword>
<keyword evidence="2" id="KW-0812">Transmembrane</keyword>
<keyword evidence="4" id="KW-1185">Reference proteome</keyword>
<feature type="transmembrane region" description="Helical" evidence="2">
    <location>
        <begin position="413"/>
        <end position="433"/>
    </location>
</feature>
<reference evidence="3 4" key="1">
    <citation type="journal article" date="2009" name="Stand. Genomic Sci.">
        <title>Complete genome sequence of Pirellula staleyi type strain (ATCC 27377).</title>
        <authorList>
            <person name="Clum A."/>
            <person name="Tindall B.J."/>
            <person name="Sikorski J."/>
            <person name="Ivanova N."/>
            <person name="Mavrommatis K."/>
            <person name="Lucas S."/>
            <person name="Glavina del Rio T."/>
            <person name="Nolan M."/>
            <person name="Chen F."/>
            <person name="Tice H."/>
            <person name="Pitluck S."/>
            <person name="Cheng J.F."/>
            <person name="Chertkov O."/>
            <person name="Brettin T."/>
            <person name="Han C."/>
            <person name="Detter J.C."/>
            <person name="Kuske C."/>
            <person name="Bruce D."/>
            <person name="Goodwin L."/>
            <person name="Ovchinikova G."/>
            <person name="Pati A."/>
            <person name="Mikhailova N."/>
            <person name="Chen A."/>
            <person name="Palaniappan K."/>
            <person name="Land M."/>
            <person name="Hauser L."/>
            <person name="Chang Y.J."/>
            <person name="Jeffries C.D."/>
            <person name="Chain P."/>
            <person name="Rohde M."/>
            <person name="Goker M."/>
            <person name="Bristow J."/>
            <person name="Eisen J.A."/>
            <person name="Markowitz V."/>
            <person name="Hugenholtz P."/>
            <person name="Kyrpides N.C."/>
            <person name="Klenk H.P."/>
            <person name="Lapidus A."/>
        </authorList>
    </citation>
    <scope>NUCLEOTIDE SEQUENCE [LARGE SCALE GENOMIC DNA]</scope>
    <source>
        <strain evidence="4">ATCC 27377 / DSM 6068 / ICPB 4128</strain>
    </source>
</reference>
<dbReference type="Gene3D" id="3.30.2090.10">
    <property type="entry name" value="Multidrug efflux transporter AcrB TolC docking domain, DN and DC subdomains"/>
    <property type="match status" value="2"/>
</dbReference>
<name>D2QZ46_PIRSD</name>
<evidence type="ECO:0000256" key="2">
    <source>
        <dbReference type="SAM" id="Phobius"/>
    </source>
</evidence>
<evidence type="ECO:0000313" key="4">
    <source>
        <dbReference type="Proteomes" id="UP000001887"/>
    </source>
</evidence>
<dbReference type="PANTHER" id="PTHR32063:SF0">
    <property type="entry name" value="SWARMING MOTILITY PROTEIN SWRC"/>
    <property type="match status" value="1"/>
</dbReference>
<accession>D2QZ46</accession>
<organism evidence="3 4">
    <name type="scientific">Pirellula staleyi (strain ATCC 27377 / DSM 6068 / ICPB 4128)</name>
    <name type="common">Pirella staleyi</name>
    <dbReference type="NCBI Taxonomy" id="530564"/>
    <lineage>
        <taxon>Bacteria</taxon>
        <taxon>Pseudomonadati</taxon>
        <taxon>Planctomycetota</taxon>
        <taxon>Planctomycetia</taxon>
        <taxon>Pirellulales</taxon>
        <taxon>Pirellulaceae</taxon>
        <taxon>Pirellula</taxon>
    </lineage>
</organism>
<dbReference type="Gene3D" id="3.30.70.1440">
    <property type="entry name" value="Multidrug efflux transporter AcrB pore domain"/>
    <property type="match status" value="1"/>
</dbReference>
<dbReference type="PANTHER" id="PTHR32063">
    <property type="match status" value="1"/>
</dbReference>
<dbReference type="PRINTS" id="PR00702">
    <property type="entry name" value="ACRIFLAVINRP"/>
</dbReference>
<sequence>MNLIEAFVHNPVKVTVGVILIVMFGIISAFNMPMQLTPEVEIPTLTIETTWPGASAAEVEREIVQEQEEQLKSVEGVRKMSSESMDSLGRVVLEFPVGTDMAEALLKVNTKLAQVPSYPEDANEPVINTSNASDRPIAYFILSQRIPTKEDVEQYAKQFPHLKSKLDEVYKAKNDALKMYRLSQIAETDAGLKAALPPEKDITTLRRFSEDFIEAALERVPGCSNANVVGGREEEVQVVVDPLKLAARGLSISDVRESLRGQNADTSGGDFWEGKRRNVIRTLGQYTSTEQVESTILARRDGMPVYVRDVGYAVESFKKPDGFVRRFGTRSISINAQRAVGSNVLEVMNGLRKTVDNLNSGVLKERGLQLVQVYDESEYIYSSVSLVTDNLLWGSLFTFLTLLLFLRSARSTVIIFMHILVSTIGAFLVMSLLGRSLNVPALGGLAFAVGMLVDNAIVMLENIYRRHQNGESPEEAAVRGASEVWGALLNATLANLAVFIPVLFIREEAGQMFRDIAIAISGAVALSMLVAVAVVPTAAMRILKPHTAKSRRQAAGEQFEIDEARGIWRLYAIAGRLVNHYLLGPLDVVAAIFVNGVVSINRTLQGSVILRVGMIGGVLAASLILTWAMMPKVEYLPNGNRNLIITLVLPPPGYNLDRLQEMGQIVENELKPYWDVNIDDPEVLKRDVPAISDFFFIARNRSVFIGVRAADPARVAELIPVIQKIAPKLDGSILVAKQASLFEKGISAGRTIEVEISGPDIDRLIEIGSDIMVDLKGTPDKPGLLAAAQVKPNPSLDKANPEVHVIPKWDQAADLNVTASELGYTVDALVDGAYATDYYLGGDKIDLRIVGQVEYASRIQDIKSLPIATASGQVIPLEAVAEVVNSSGPEQINRRTRQRAITLEVTPPAEMPLEAAMDLINEKVVAPRLSNGDLSGGYRIELAGTADKLRSTWASLRWNLMLAVLITYLLMAATFESWLYPLVVILTVPLGAVGGFIGLWLLNFYVLQPLDVLTMLGFIMLVGTVVNNPILIVEQSLVHIREDHMPVGEAIIESVKNRIRPIFMTTLGGLVGLFPLVIAPGAGSELYRGIGAVLLGGLLVSTVVTLVFVPALLGLTMEIRESLLRILFKKRHPDDDDDSQLDRLDLDEGENLAPALPQPSEARPVPAITSSQTVELS</sequence>
<dbReference type="Proteomes" id="UP000001887">
    <property type="component" value="Chromosome"/>
</dbReference>
<feature type="transmembrane region" description="Helical" evidence="2">
    <location>
        <begin position="12"/>
        <end position="30"/>
    </location>
</feature>
<dbReference type="Gene3D" id="3.30.70.1430">
    <property type="entry name" value="Multidrug efflux transporter AcrB pore domain"/>
    <property type="match status" value="2"/>
</dbReference>
<dbReference type="Gene3D" id="3.30.70.1320">
    <property type="entry name" value="Multidrug efflux transporter AcrB pore domain like"/>
    <property type="match status" value="1"/>
</dbReference>
<evidence type="ECO:0000313" key="3">
    <source>
        <dbReference type="EMBL" id="ADB18238.1"/>
    </source>
</evidence>
<feature type="compositionally biased region" description="Polar residues" evidence="1">
    <location>
        <begin position="1168"/>
        <end position="1177"/>
    </location>
</feature>
<dbReference type="SUPFAM" id="SSF82693">
    <property type="entry name" value="Multidrug efflux transporter AcrB pore domain, PN1, PN2, PC1 and PC2 subdomains"/>
    <property type="match status" value="2"/>
</dbReference>
<dbReference type="KEGG" id="psl:Psta_3577"/>
<dbReference type="Pfam" id="PF00873">
    <property type="entry name" value="ACR_tran"/>
    <property type="match status" value="2"/>
</dbReference>
<dbReference type="AlphaFoldDB" id="D2QZ46"/>
<dbReference type="GO" id="GO:0005886">
    <property type="term" value="C:plasma membrane"/>
    <property type="evidence" value="ECO:0007669"/>
    <property type="project" value="TreeGrafter"/>
</dbReference>
<dbReference type="EMBL" id="CP001848">
    <property type="protein sequence ID" value="ADB18238.1"/>
    <property type="molecule type" value="Genomic_DNA"/>
</dbReference>
<dbReference type="eggNOG" id="COG0841">
    <property type="taxonomic scope" value="Bacteria"/>
</dbReference>
<dbReference type="SUPFAM" id="SSF82866">
    <property type="entry name" value="Multidrug efflux transporter AcrB transmembrane domain"/>
    <property type="match status" value="2"/>
</dbReference>
<protein>
    <submittedName>
        <fullName evidence="3">Acriflavin resistance protein</fullName>
    </submittedName>
</protein>
<feature type="transmembrane region" description="Helical" evidence="2">
    <location>
        <begin position="1012"/>
        <end position="1033"/>
    </location>
</feature>
<proteinExistence type="predicted"/>
<feature type="transmembrane region" description="Helical" evidence="2">
    <location>
        <begin position="982"/>
        <end position="1006"/>
    </location>
</feature>
<dbReference type="GO" id="GO:0042910">
    <property type="term" value="F:xenobiotic transmembrane transporter activity"/>
    <property type="evidence" value="ECO:0007669"/>
    <property type="project" value="TreeGrafter"/>
</dbReference>